<protein>
    <submittedName>
        <fullName evidence="2">Uncharacterized protein</fullName>
    </submittedName>
</protein>
<evidence type="ECO:0000256" key="1">
    <source>
        <dbReference type="SAM" id="MobiDB-lite"/>
    </source>
</evidence>
<name>A0A9P3LJV2_9APHY</name>
<keyword evidence="3" id="KW-1185">Reference proteome</keyword>
<evidence type="ECO:0000313" key="3">
    <source>
        <dbReference type="Proteomes" id="UP000703269"/>
    </source>
</evidence>
<dbReference type="EMBL" id="BPQB01000077">
    <property type="protein sequence ID" value="GJE97798.1"/>
    <property type="molecule type" value="Genomic_DNA"/>
</dbReference>
<organism evidence="2 3">
    <name type="scientific">Phanerochaete sordida</name>
    <dbReference type="NCBI Taxonomy" id="48140"/>
    <lineage>
        <taxon>Eukaryota</taxon>
        <taxon>Fungi</taxon>
        <taxon>Dikarya</taxon>
        <taxon>Basidiomycota</taxon>
        <taxon>Agaricomycotina</taxon>
        <taxon>Agaricomycetes</taxon>
        <taxon>Polyporales</taxon>
        <taxon>Phanerochaetaceae</taxon>
        <taxon>Phanerochaete</taxon>
    </lineage>
</organism>
<feature type="compositionally biased region" description="Basic residues" evidence="1">
    <location>
        <begin position="58"/>
        <end position="68"/>
    </location>
</feature>
<accession>A0A9P3LJV2</accession>
<dbReference type="AlphaFoldDB" id="A0A9P3LJV2"/>
<evidence type="ECO:0000313" key="2">
    <source>
        <dbReference type="EMBL" id="GJE97798.1"/>
    </source>
</evidence>
<feature type="region of interest" description="Disordered" evidence="1">
    <location>
        <begin position="1"/>
        <end position="31"/>
    </location>
</feature>
<proteinExistence type="predicted"/>
<gene>
    <name evidence="2" type="ORF">PsYK624_140190</name>
</gene>
<comment type="caution">
    <text evidence="2">The sequence shown here is derived from an EMBL/GenBank/DDBJ whole genome shotgun (WGS) entry which is preliminary data.</text>
</comment>
<feature type="region of interest" description="Disordered" evidence="1">
    <location>
        <begin position="48"/>
        <end position="68"/>
    </location>
</feature>
<reference evidence="2 3" key="1">
    <citation type="submission" date="2021-08" db="EMBL/GenBank/DDBJ databases">
        <title>Draft Genome Sequence of Phanerochaete sordida strain YK-624.</title>
        <authorList>
            <person name="Mori T."/>
            <person name="Dohra H."/>
            <person name="Suzuki T."/>
            <person name="Kawagishi H."/>
            <person name="Hirai H."/>
        </authorList>
    </citation>
    <scope>NUCLEOTIDE SEQUENCE [LARGE SCALE GENOMIC DNA]</scope>
    <source>
        <strain evidence="2 3">YK-624</strain>
    </source>
</reference>
<sequence length="68" mass="7690">MAQIQFQADHIPEPCRLPSGAPFSPSVPKRARQQRCAHRLRLRTPCHSASVTQARTAPRLHARVPSRR</sequence>
<dbReference type="Proteomes" id="UP000703269">
    <property type="component" value="Unassembled WGS sequence"/>
</dbReference>